<evidence type="ECO:0000313" key="1">
    <source>
        <dbReference type="EMBL" id="EKX52201.1"/>
    </source>
</evidence>
<dbReference type="AlphaFoldDB" id="L1JUF2"/>
<gene>
    <name evidence="1" type="ORF">GUITHDRAFT_150716</name>
</gene>
<reference evidence="2" key="3">
    <citation type="submission" date="2016-03" db="UniProtKB">
        <authorList>
            <consortium name="EnsemblProtists"/>
        </authorList>
    </citation>
    <scope>IDENTIFICATION</scope>
</reference>
<dbReference type="RefSeq" id="XP_005839181.1">
    <property type="nucleotide sequence ID" value="XM_005839124.1"/>
</dbReference>
<accession>L1JUF2</accession>
<dbReference type="HOGENOM" id="CLU_1506203_0_0_1"/>
<reference evidence="1 3" key="1">
    <citation type="journal article" date="2012" name="Nature">
        <title>Algal genomes reveal evolutionary mosaicism and the fate of nucleomorphs.</title>
        <authorList>
            <consortium name="DOE Joint Genome Institute"/>
            <person name="Curtis B.A."/>
            <person name="Tanifuji G."/>
            <person name="Burki F."/>
            <person name="Gruber A."/>
            <person name="Irimia M."/>
            <person name="Maruyama S."/>
            <person name="Arias M.C."/>
            <person name="Ball S.G."/>
            <person name="Gile G.H."/>
            <person name="Hirakawa Y."/>
            <person name="Hopkins J.F."/>
            <person name="Kuo A."/>
            <person name="Rensing S.A."/>
            <person name="Schmutz J."/>
            <person name="Symeonidi A."/>
            <person name="Elias M."/>
            <person name="Eveleigh R.J."/>
            <person name="Herman E.K."/>
            <person name="Klute M.J."/>
            <person name="Nakayama T."/>
            <person name="Obornik M."/>
            <person name="Reyes-Prieto A."/>
            <person name="Armbrust E.V."/>
            <person name="Aves S.J."/>
            <person name="Beiko R.G."/>
            <person name="Coutinho P."/>
            <person name="Dacks J.B."/>
            <person name="Durnford D.G."/>
            <person name="Fast N.M."/>
            <person name="Green B.R."/>
            <person name="Grisdale C.J."/>
            <person name="Hempel F."/>
            <person name="Henrissat B."/>
            <person name="Hoppner M.P."/>
            <person name="Ishida K."/>
            <person name="Kim E."/>
            <person name="Koreny L."/>
            <person name="Kroth P.G."/>
            <person name="Liu Y."/>
            <person name="Malik S.B."/>
            <person name="Maier U.G."/>
            <person name="McRose D."/>
            <person name="Mock T."/>
            <person name="Neilson J.A."/>
            <person name="Onodera N.T."/>
            <person name="Poole A.M."/>
            <person name="Pritham E.J."/>
            <person name="Richards T.A."/>
            <person name="Rocap G."/>
            <person name="Roy S.W."/>
            <person name="Sarai C."/>
            <person name="Schaack S."/>
            <person name="Shirato S."/>
            <person name="Slamovits C.H."/>
            <person name="Spencer D.F."/>
            <person name="Suzuki S."/>
            <person name="Worden A.Z."/>
            <person name="Zauner S."/>
            <person name="Barry K."/>
            <person name="Bell C."/>
            <person name="Bharti A.K."/>
            <person name="Crow J.A."/>
            <person name="Grimwood J."/>
            <person name="Kramer R."/>
            <person name="Lindquist E."/>
            <person name="Lucas S."/>
            <person name="Salamov A."/>
            <person name="McFadden G.I."/>
            <person name="Lane C.E."/>
            <person name="Keeling P.J."/>
            <person name="Gray M.W."/>
            <person name="Grigoriev I.V."/>
            <person name="Archibald J.M."/>
        </authorList>
    </citation>
    <scope>NUCLEOTIDE SEQUENCE</scope>
    <source>
        <strain evidence="1 3">CCMP2712</strain>
    </source>
</reference>
<evidence type="ECO:0000313" key="2">
    <source>
        <dbReference type="EnsemblProtists" id="EKX52201"/>
    </source>
</evidence>
<organism evidence="1">
    <name type="scientific">Guillardia theta (strain CCMP2712)</name>
    <name type="common">Cryptophyte</name>
    <dbReference type="NCBI Taxonomy" id="905079"/>
    <lineage>
        <taxon>Eukaryota</taxon>
        <taxon>Cryptophyceae</taxon>
        <taxon>Pyrenomonadales</taxon>
        <taxon>Geminigeraceae</taxon>
        <taxon>Guillardia</taxon>
    </lineage>
</organism>
<dbReference type="Proteomes" id="UP000011087">
    <property type="component" value="Unassembled WGS sequence"/>
</dbReference>
<reference evidence="3" key="2">
    <citation type="submission" date="2012-11" db="EMBL/GenBank/DDBJ databases">
        <authorList>
            <person name="Kuo A."/>
            <person name="Curtis B.A."/>
            <person name="Tanifuji G."/>
            <person name="Burki F."/>
            <person name="Gruber A."/>
            <person name="Irimia M."/>
            <person name="Maruyama S."/>
            <person name="Arias M.C."/>
            <person name="Ball S.G."/>
            <person name="Gile G.H."/>
            <person name="Hirakawa Y."/>
            <person name="Hopkins J.F."/>
            <person name="Rensing S.A."/>
            <person name="Schmutz J."/>
            <person name="Symeonidi A."/>
            <person name="Elias M."/>
            <person name="Eveleigh R.J."/>
            <person name="Herman E.K."/>
            <person name="Klute M.J."/>
            <person name="Nakayama T."/>
            <person name="Obornik M."/>
            <person name="Reyes-Prieto A."/>
            <person name="Armbrust E.V."/>
            <person name="Aves S.J."/>
            <person name="Beiko R.G."/>
            <person name="Coutinho P."/>
            <person name="Dacks J.B."/>
            <person name="Durnford D.G."/>
            <person name="Fast N.M."/>
            <person name="Green B.R."/>
            <person name="Grisdale C."/>
            <person name="Hempe F."/>
            <person name="Henrissat B."/>
            <person name="Hoppner M.P."/>
            <person name="Ishida K.-I."/>
            <person name="Kim E."/>
            <person name="Koreny L."/>
            <person name="Kroth P.G."/>
            <person name="Liu Y."/>
            <person name="Malik S.-B."/>
            <person name="Maier U.G."/>
            <person name="McRose D."/>
            <person name="Mock T."/>
            <person name="Neilson J.A."/>
            <person name="Onodera N.T."/>
            <person name="Poole A.M."/>
            <person name="Pritham E.J."/>
            <person name="Richards T.A."/>
            <person name="Rocap G."/>
            <person name="Roy S.W."/>
            <person name="Sarai C."/>
            <person name="Schaack S."/>
            <person name="Shirato S."/>
            <person name="Slamovits C.H."/>
            <person name="Spencer D.F."/>
            <person name="Suzuki S."/>
            <person name="Worden A.Z."/>
            <person name="Zauner S."/>
            <person name="Barry K."/>
            <person name="Bell C."/>
            <person name="Bharti A.K."/>
            <person name="Crow J.A."/>
            <person name="Grimwood J."/>
            <person name="Kramer R."/>
            <person name="Lindquist E."/>
            <person name="Lucas S."/>
            <person name="Salamov A."/>
            <person name="McFadden G.I."/>
            <person name="Lane C.E."/>
            <person name="Keeling P.J."/>
            <person name="Gray M.W."/>
            <person name="Grigoriev I.V."/>
            <person name="Archibald J.M."/>
        </authorList>
    </citation>
    <scope>NUCLEOTIDE SEQUENCE</scope>
    <source>
        <strain evidence="3">CCMP2712</strain>
    </source>
</reference>
<dbReference type="GeneID" id="17309060"/>
<dbReference type="EnsemblProtists" id="EKX52201">
    <property type="protein sequence ID" value="EKX52201"/>
    <property type="gene ID" value="GUITHDRAFT_150716"/>
</dbReference>
<protein>
    <submittedName>
        <fullName evidence="1 2">Uncharacterized protein</fullName>
    </submittedName>
</protein>
<sequence length="179" mass="19024">MRNLSLLEEEKARLSRVALGWQASSATKCKTAANEAETNSASAKDVVKWPILPSPSALDLLATVAGVGNDSKDKTRHMEGAEVRGGGLDFSASRMDLKSFSRGATFLSTSSFETPPLLPMSPSLSHGDMTPLLTPQLLALGFQASHPLAKPLADLSFPGARDSSLRLIPTSLPWLSHGR</sequence>
<proteinExistence type="predicted"/>
<keyword evidence="3" id="KW-1185">Reference proteome</keyword>
<name>L1JUF2_GUITC</name>
<dbReference type="PaxDb" id="55529-EKX52201"/>
<dbReference type="KEGG" id="gtt:GUITHDRAFT_150716"/>
<dbReference type="EMBL" id="JH992973">
    <property type="protein sequence ID" value="EKX52201.1"/>
    <property type="molecule type" value="Genomic_DNA"/>
</dbReference>
<evidence type="ECO:0000313" key="3">
    <source>
        <dbReference type="Proteomes" id="UP000011087"/>
    </source>
</evidence>